<dbReference type="InterPro" id="IPR052591">
    <property type="entry name" value="CML21-like"/>
</dbReference>
<dbReference type="CDD" id="cd00051">
    <property type="entry name" value="EFh"/>
    <property type="match status" value="1"/>
</dbReference>
<dbReference type="InterPro" id="IPR011992">
    <property type="entry name" value="EF-hand-dom_pair"/>
</dbReference>
<feature type="domain" description="EF-hand" evidence="4">
    <location>
        <begin position="318"/>
        <end position="353"/>
    </location>
</feature>
<dbReference type="PROSITE" id="PS00018">
    <property type="entry name" value="EF_HAND_1"/>
    <property type="match status" value="1"/>
</dbReference>
<evidence type="ECO:0000256" key="1">
    <source>
        <dbReference type="ARBA" id="ARBA00005727"/>
    </source>
</evidence>
<dbReference type="PROSITE" id="PS50222">
    <property type="entry name" value="EF_HAND_2"/>
    <property type="match status" value="2"/>
</dbReference>
<evidence type="ECO:0000259" key="4">
    <source>
        <dbReference type="PROSITE" id="PS50222"/>
    </source>
</evidence>
<keyword evidence="6" id="KW-1185">Reference proteome</keyword>
<feature type="region of interest" description="Disordered" evidence="3">
    <location>
        <begin position="67"/>
        <end position="98"/>
    </location>
</feature>
<dbReference type="EMBL" id="JBGBPQ010000030">
    <property type="protein sequence ID" value="KAL1496101.1"/>
    <property type="molecule type" value="Genomic_DNA"/>
</dbReference>
<dbReference type="AlphaFoldDB" id="A0AB34IE65"/>
<reference evidence="5 6" key="1">
    <citation type="journal article" date="2024" name="Science">
        <title>Giant polyketide synthase enzymes in the biosynthesis of giant marine polyether toxins.</title>
        <authorList>
            <person name="Fallon T.R."/>
            <person name="Shende V.V."/>
            <person name="Wierzbicki I.H."/>
            <person name="Pendleton A.L."/>
            <person name="Watervoot N.F."/>
            <person name="Auber R.P."/>
            <person name="Gonzalez D.J."/>
            <person name="Wisecaver J.H."/>
            <person name="Moore B.S."/>
        </authorList>
    </citation>
    <scope>NUCLEOTIDE SEQUENCE [LARGE SCALE GENOMIC DNA]</scope>
    <source>
        <strain evidence="5 6">12B1</strain>
    </source>
</reference>
<proteinExistence type="inferred from homology"/>
<comment type="similarity">
    <text evidence="1">Belongs to the calflagin family.</text>
</comment>
<dbReference type="Gene3D" id="1.10.238.10">
    <property type="entry name" value="EF-hand"/>
    <property type="match status" value="2"/>
</dbReference>
<evidence type="ECO:0000256" key="2">
    <source>
        <dbReference type="ARBA" id="ARBA00022837"/>
    </source>
</evidence>
<accession>A0AB34IE65</accession>
<dbReference type="GO" id="GO:0005509">
    <property type="term" value="F:calcium ion binding"/>
    <property type="evidence" value="ECO:0007669"/>
    <property type="project" value="InterPro"/>
</dbReference>
<dbReference type="PANTHER" id="PTHR23064">
    <property type="entry name" value="TROPONIN"/>
    <property type="match status" value="1"/>
</dbReference>
<dbReference type="InterPro" id="IPR054322">
    <property type="entry name" value="FCABP_EF-hand"/>
</dbReference>
<dbReference type="SUPFAM" id="SSF47473">
    <property type="entry name" value="EF-hand"/>
    <property type="match status" value="2"/>
</dbReference>
<feature type="domain" description="EF-hand" evidence="4">
    <location>
        <begin position="450"/>
        <end position="485"/>
    </location>
</feature>
<organism evidence="5 6">
    <name type="scientific">Prymnesium parvum</name>
    <name type="common">Toxic golden alga</name>
    <dbReference type="NCBI Taxonomy" id="97485"/>
    <lineage>
        <taxon>Eukaryota</taxon>
        <taxon>Haptista</taxon>
        <taxon>Haptophyta</taxon>
        <taxon>Prymnesiophyceae</taxon>
        <taxon>Prymnesiales</taxon>
        <taxon>Prymnesiaceae</taxon>
        <taxon>Prymnesium</taxon>
    </lineage>
</organism>
<name>A0AB34IE65_PRYPA</name>
<evidence type="ECO:0000313" key="5">
    <source>
        <dbReference type="EMBL" id="KAL1496101.1"/>
    </source>
</evidence>
<gene>
    <name evidence="5" type="ORF">AB1Y20_014726</name>
</gene>
<dbReference type="Proteomes" id="UP001515480">
    <property type="component" value="Unassembled WGS sequence"/>
</dbReference>
<evidence type="ECO:0000313" key="6">
    <source>
        <dbReference type="Proteomes" id="UP001515480"/>
    </source>
</evidence>
<dbReference type="SMART" id="SM00054">
    <property type="entry name" value="EFh"/>
    <property type="match status" value="4"/>
</dbReference>
<evidence type="ECO:0000256" key="3">
    <source>
        <dbReference type="SAM" id="MobiDB-lite"/>
    </source>
</evidence>
<dbReference type="InterPro" id="IPR002048">
    <property type="entry name" value="EF_hand_dom"/>
</dbReference>
<comment type="caution">
    <text evidence="5">The sequence shown here is derived from an EMBL/GenBank/DDBJ whole genome shotgun (WGS) entry which is preliminary data.</text>
</comment>
<dbReference type="Pfam" id="PF22592">
    <property type="entry name" value="FCaBP_EF-hand"/>
    <property type="match status" value="1"/>
</dbReference>
<dbReference type="InterPro" id="IPR018247">
    <property type="entry name" value="EF_Hand_1_Ca_BS"/>
</dbReference>
<protein>
    <recommendedName>
        <fullName evidence="4">EF-hand domain-containing protein</fullName>
    </recommendedName>
</protein>
<sequence length="535" mass="59577">MINGSWPVRKRAGAASPVKPVRRAAVAHLSSTPTNIVHNGTRAKAILLARQQENGKDVLDGFGASERSAASVRGEACTPPAPPRQRRTKPPGLRRATKSKEGFDWAALAAEFPCGFHREAVIKREDLFMSFDSEGGGTIELDEACRGIEGMLVGCPLPSDFDLRGMVESAIDAAQTHTGGLLDDKANSVDREEFEFMMWYMRWYFELYAFFQQADDSGKDDDRLSKREFTKVVPQLMQWGADVSDPESSWAAIDRDGGGSADFCEFLAWGINEKLCKLKEKRSAPGVGGNIRCPGRHHAQSVDWSLLGHLLPATRSKEDRARRRALFKQLGTDGQGLLSLAEVEEGLSRILCEKEGAPLASIDILPPIRKAFLAAQSIHQMRDGEGSPNRERKFNLVEPSEFRLLLAYLRYYFEIFTMFQDIDDSADNDECISKHEFIQMYPQLLAWGVVDKAGAEAAFSELDVDQSGQVDFDEFLDWAVQFPLDRVEDDHAENDFTVMEIGPGVKRHSLQVTGRPSQKAAFSHSRSRAKSVMVR</sequence>
<keyword evidence="2" id="KW-0106">Calcium</keyword>